<dbReference type="PANTHER" id="PTHR42759">
    <property type="entry name" value="MOXR FAMILY PROTEIN"/>
    <property type="match status" value="1"/>
</dbReference>
<organism evidence="2">
    <name type="scientific">Candidatus Actinomarina minuta</name>
    <dbReference type="NCBI Taxonomy" id="1389454"/>
    <lineage>
        <taxon>Bacteria</taxon>
        <taxon>Bacillati</taxon>
        <taxon>Actinomycetota</taxon>
        <taxon>Actinomycetes</taxon>
        <taxon>Candidatus Actinomarinidae</taxon>
        <taxon>Candidatus Actinomarinales</taxon>
        <taxon>Candidatus Actinomarineae</taxon>
        <taxon>Candidatus Actinomarinaceae</taxon>
        <taxon>Candidatus Actinomarina</taxon>
    </lineage>
</organism>
<dbReference type="InterPro" id="IPR027417">
    <property type="entry name" value="P-loop_NTPase"/>
</dbReference>
<accession>S5DNR0</accession>
<name>S5DNR0_9ACTN</name>
<dbReference type="PANTHER" id="PTHR42759:SF1">
    <property type="entry name" value="MAGNESIUM-CHELATASE SUBUNIT CHLD"/>
    <property type="match status" value="1"/>
</dbReference>
<evidence type="ECO:0000313" key="2">
    <source>
        <dbReference type="EMBL" id="AGQ19128.1"/>
    </source>
</evidence>
<reference evidence="2" key="1">
    <citation type="journal article" date="2013" name="Sci. Rep.">
        <title>Metagenomics uncovers a new group of low GC and ultra-small marine Actinobacteria.</title>
        <authorList>
            <person name="Ghai R."/>
            <person name="Mizuno C.M."/>
            <person name="Picazo A."/>
            <person name="Camacho A."/>
            <person name="Rodriguez-Valera F."/>
        </authorList>
    </citation>
    <scope>NUCLEOTIDE SEQUENCE</scope>
</reference>
<dbReference type="AlphaFoldDB" id="S5DNR0"/>
<proteinExistence type="predicted"/>
<dbReference type="Pfam" id="PF07728">
    <property type="entry name" value="AAA_5"/>
    <property type="match status" value="1"/>
</dbReference>
<dbReference type="GO" id="GO:0016887">
    <property type="term" value="F:ATP hydrolysis activity"/>
    <property type="evidence" value="ECO:0007669"/>
    <property type="project" value="InterPro"/>
</dbReference>
<dbReference type="Gene3D" id="3.40.50.300">
    <property type="entry name" value="P-loop containing nucleotide triphosphate hydrolases"/>
    <property type="match status" value="1"/>
</dbReference>
<evidence type="ECO:0000259" key="1">
    <source>
        <dbReference type="Pfam" id="PF07728"/>
    </source>
</evidence>
<dbReference type="SUPFAM" id="SSF52540">
    <property type="entry name" value="P-loop containing nucleoside triphosphate hydrolases"/>
    <property type="match status" value="1"/>
</dbReference>
<feature type="domain" description="ATPase dynein-related AAA" evidence="1">
    <location>
        <begin position="71"/>
        <end position="211"/>
    </location>
</feature>
<dbReference type="InterPro" id="IPR050764">
    <property type="entry name" value="CbbQ/NirQ/NorQ/GpvN"/>
</dbReference>
<dbReference type="GO" id="GO:0005524">
    <property type="term" value="F:ATP binding"/>
    <property type="evidence" value="ECO:0007669"/>
    <property type="project" value="InterPro"/>
</dbReference>
<sequence length="329" mass="37571">MVAKKFINPDNEKQSIEIPSCSLDKKIDDYESRSNRIPEVDEFYVDLGMQFRLAKVLNSKTKSFKNEIPIHIALMGHMGTGKDHDIEQFAAKLNFPYYRIPLSGEVRDVTLLGSVQLYGDGKGGTESRWQDGELTRALRGPAIVNLSELNAAGPEVLFALHSLLDRHKKLELPNGEVLTLREDTFIFGTMNPTSLRDYAGTQSLNKAFADRWVIWDKPFPNKEQLNAIFEKRYPNLQNEYTDLIIKLATEVNNSFMSEDISINIETPMSLRTIVERIPIGLDVYSESTDPLKDTWENFVLPHVNKEDLDHYKTLWNTIVRKGPSLKPKL</sequence>
<dbReference type="InterPro" id="IPR011704">
    <property type="entry name" value="ATPase_dyneun-rel_AAA"/>
</dbReference>
<dbReference type="EMBL" id="KC811123">
    <property type="protein sequence ID" value="AGQ19128.1"/>
    <property type="molecule type" value="Genomic_DNA"/>
</dbReference>
<protein>
    <submittedName>
        <fullName evidence="2">Cobaltochelatase, CobS subunit</fullName>
    </submittedName>
</protein>